<dbReference type="InterPro" id="IPR001036">
    <property type="entry name" value="Acrflvin-R"/>
</dbReference>
<dbReference type="SUPFAM" id="SSF82866">
    <property type="entry name" value="Multidrug efflux transporter AcrB transmembrane domain"/>
    <property type="match status" value="2"/>
</dbReference>
<dbReference type="Gene3D" id="3.30.70.1430">
    <property type="entry name" value="Multidrug efflux transporter AcrB pore domain"/>
    <property type="match status" value="2"/>
</dbReference>
<keyword evidence="1" id="KW-0472">Membrane</keyword>
<evidence type="ECO:0000313" key="2">
    <source>
        <dbReference type="EMBL" id="PUE64061.1"/>
    </source>
</evidence>
<dbReference type="AlphaFoldDB" id="A0A363CYD9"/>
<dbReference type="Pfam" id="PF00873">
    <property type="entry name" value="ACR_tran"/>
    <property type="match status" value="1"/>
</dbReference>
<dbReference type="Gene3D" id="3.30.70.1320">
    <property type="entry name" value="Multidrug efflux transporter AcrB pore domain like"/>
    <property type="match status" value="1"/>
</dbReference>
<proteinExistence type="predicted"/>
<name>A0A363CYD9_9BACT</name>
<evidence type="ECO:0000313" key="3">
    <source>
        <dbReference type="Proteomes" id="UP000251135"/>
    </source>
</evidence>
<dbReference type="GO" id="GO:0005886">
    <property type="term" value="C:plasma membrane"/>
    <property type="evidence" value="ECO:0007669"/>
    <property type="project" value="TreeGrafter"/>
</dbReference>
<feature type="transmembrane region" description="Helical" evidence="1">
    <location>
        <begin position="836"/>
        <end position="856"/>
    </location>
</feature>
<keyword evidence="3" id="KW-1185">Reference proteome</keyword>
<feature type="transmembrane region" description="Helical" evidence="1">
    <location>
        <begin position="935"/>
        <end position="954"/>
    </location>
</feature>
<feature type="transmembrane region" description="Helical" evidence="1">
    <location>
        <begin position="889"/>
        <end position="914"/>
    </location>
</feature>
<dbReference type="PRINTS" id="PR00702">
    <property type="entry name" value="ACRIFLAVINRP"/>
</dbReference>
<feature type="transmembrane region" description="Helical" evidence="1">
    <location>
        <begin position="863"/>
        <end position="883"/>
    </location>
</feature>
<dbReference type="EMBL" id="MUXE01000011">
    <property type="protein sequence ID" value="PUE64061.1"/>
    <property type="molecule type" value="Genomic_DNA"/>
</dbReference>
<sequence>MYKLAINRPITTLMGVLTFIVFGLMSYNTMPINLFPNVDFPVVTIQTTYKGADPSTVETKVTDKIEEAVSGVDGIDKLMSTSYEGFSVVTVQFKLTKNLDEATNDVRDKIGAINLPTEVDKPIVKKLGATGAVISLFIASSGEDTTALMRLADEKLKPQLQRIKGVGEVNILGYQDREIRIFIDPFLLNKYNLTSADVSSIIQKQNIKQGVGKLVNQNQEIIIKAQGDAQNIEEVGELLVKPGVRLKDIATIKDGLSDAKSFSSFNKQQGVTLEVKKIAGENVLSIIQGVKKVLPKLQILAGEKTEIKILQDQSEKIMVNINNVRFDLIFGAFLAVLIVFLFLRNVTATIVSALAIPTSVIGTFAIIDALGYDLNRLTLIGLTLAIGIFIDDAIVVIENITKKMEQGMEPFKASFEGVKEVAFSILAISSVLLAVFIPVAFMDGIVGMFFNSFAMTVASGIVISYLVAIMFIPSIAARVLTAKETRFYHATEPILKAIDKAYVWILKPLIKYKTLTIIFTIALLVASTTLKVGMSFLPMQDNAEFQITIKAPVGINLEAMKNIITPLDDMLKEDKDILYSIASIGYNSAQELHKGRIYVKLKALGERKQTQETIIQYYRDKLSSIKDMIISVEKVDDFNTGSTTAPVQVVITGDKLEELDIASTKLMSLLKETPGIVDVDRDFENGKPEIKIGILRENAQRVGVSVEQIASILGTAYSSDSAVSYYEDNGRQFDITVRLKDDFRSSLDDLKKLQVRNSNGQFVALEGLLEIKESFGNASINRFDRERKVLVTANIFNTSLDKIVEVINSKMGEILPKGYNYRFTGDVENMQDTSKAFGAAILLAVILIYLILAALYESIIQPFIIMISMPLSFTGVMVALYLTGNSFSLFVMIGIILLLGMVGKNAILVVDFANRAIKDGKSIDDALLEAGEKRLRPILMTTFAMIGAMIPLAFGSGAGHESNAPMALAIIGGLISSTILTLLVVPAIYKFMYPLDAWLRKWYEKGKIQD</sequence>
<protein>
    <submittedName>
        <fullName evidence="2">Acriflavin resistance protein</fullName>
    </submittedName>
</protein>
<feature type="transmembrane region" description="Helical" evidence="1">
    <location>
        <begin position="453"/>
        <end position="476"/>
    </location>
</feature>
<keyword evidence="1" id="KW-0812">Transmembrane</keyword>
<keyword evidence="1" id="KW-1133">Transmembrane helix</keyword>
<reference evidence="2 3" key="1">
    <citation type="submission" date="2017-02" db="EMBL/GenBank/DDBJ databases">
        <title>Arcobacter caeni sp. nov, a new Arcobacter species isolated from reclaimed water.</title>
        <authorList>
            <person name="Figueras M.J."/>
            <person name="Perez-Cataluna A."/>
            <person name="Salas-Masso N."/>
        </authorList>
    </citation>
    <scope>NUCLEOTIDE SEQUENCE [LARGE SCALE GENOMIC DNA]</scope>
    <source>
        <strain evidence="2 3">RW17-10</strain>
    </source>
</reference>
<dbReference type="SUPFAM" id="SSF82693">
    <property type="entry name" value="Multidrug efflux transporter AcrB pore domain, PN1, PN2, PC1 and PC2 subdomains"/>
    <property type="match status" value="3"/>
</dbReference>
<comment type="caution">
    <text evidence="2">The sequence shown here is derived from an EMBL/GenBank/DDBJ whole genome shotgun (WGS) entry which is preliminary data.</text>
</comment>
<feature type="transmembrane region" description="Helical" evidence="1">
    <location>
        <begin position="378"/>
        <end position="400"/>
    </location>
</feature>
<feature type="transmembrane region" description="Helical" evidence="1">
    <location>
        <begin position="350"/>
        <end position="372"/>
    </location>
</feature>
<dbReference type="Gene3D" id="3.30.70.1440">
    <property type="entry name" value="Multidrug efflux transporter AcrB pore domain"/>
    <property type="match status" value="1"/>
</dbReference>
<feature type="transmembrane region" description="Helical" evidence="1">
    <location>
        <begin position="12"/>
        <end position="30"/>
    </location>
</feature>
<feature type="transmembrane region" description="Helical" evidence="1">
    <location>
        <begin position="966"/>
        <end position="991"/>
    </location>
</feature>
<gene>
    <name evidence="2" type="ORF">B0174_08450</name>
</gene>
<feature type="transmembrane region" description="Helical" evidence="1">
    <location>
        <begin position="515"/>
        <end position="537"/>
    </location>
</feature>
<organism evidence="2 3">
    <name type="scientific">Arcobacter caeni</name>
    <dbReference type="NCBI Taxonomy" id="1912877"/>
    <lineage>
        <taxon>Bacteria</taxon>
        <taxon>Pseudomonadati</taxon>
        <taxon>Campylobacterota</taxon>
        <taxon>Epsilonproteobacteria</taxon>
        <taxon>Campylobacterales</taxon>
        <taxon>Arcobacteraceae</taxon>
        <taxon>Arcobacter</taxon>
    </lineage>
</organism>
<dbReference type="Gene3D" id="1.20.1640.10">
    <property type="entry name" value="Multidrug efflux transporter AcrB transmembrane domain"/>
    <property type="match status" value="2"/>
</dbReference>
<dbReference type="OrthoDB" id="9806532at2"/>
<feature type="transmembrane region" description="Helical" evidence="1">
    <location>
        <begin position="324"/>
        <end position="343"/>
    </location>
</feature>
<dbReference type="Proteomes" id="UP000251135">
    <property type="component" value="Unassembled WGS sequence"/>
</dbReference>
<dbReference type="SUPFAM" id="SSF82714">
    <property type="entry name" value="Multidrug efflux transporter AcrB TolC docking domain, DN and DC subdomains"/>
    <property type="match status" value="2"/>
</dbReference>
<feature type="transmembrane region" description="Helical" evidence="1">
    <location>
        <begin position="421"/>
        <end position="441"/>
    </location>
</feature>
<dbReference type="GO" id="GO:0042910">
    <property type="term" value="F:xenobiotic transmembrane transporter activity"/>
    <property type="evidence" value="ECO:0007669"/>
    <property type="project" value="TreeGrafter"/>
</dbReference>
<dbReference type="Gene3D" id="3.30.2090.10">
    <property type="entry name" value="Multidrug efflux transporter AcrB TolC docking domain, DN and DC subdomains"/>
    <property type="match status" value="2"/>
</dbReference>
<dbReference type="RefSeq" id="WP_108559655.1">
    <property type="nucleotide sequence ID" value="NZ_MUXE01000011.1"/>
</dbReference>
<evidence type="ECO:0000256" key="1">
    <source>
        <dbReference type="SAM" id="Phobius"/>
    </source>
</evidence>
<dbReference type="PANTHER" id="PTHR32063:SF0">
    <property type="entry name" value="SWARMING MOTILITY PROTEIN SWRC"/>
    <property type="match status" value="1"/>
</dbReference>
<accession>A0A363CYD9</accession>
<dbReference type="InterPro" id="IPR027463">
    <property type="entry name" value="AcrB_DN_DC_subdom"/>
</dbReference>
<dbReference type="PANTHER" id="PTHR32063">
    <property type="match status" value="1"/>
</dbReference>